<proteinExistence type="predicted"/>
<keyword evidence="4" id="KW-0663">Pyridoxal phosphate</keyword>
<dbReference type="Proteomes" id="UP000762676">
    <property type="component" value="Unassembled WGS sequence"/>
</dbReference>
<dbReference type="InterPro" id="IPR015424">
    <property type="entry name" value="PyrdxlP-dep_Trfase"/>
</dbReference>
<keyword evidence="3" id="KW-0808">Transferase</keyword>
<gene>
    <name evidence="5" type="ORF">ElyMa_005193800</name>
</gene>
<accession>A0AAV4JSS9</accession>
<evidence type="ECO:0000256" key="1">
    <source>
        <dbReference type="ARBA" id="ARBA00001933"/>
    </source>
</evidence>
<dbReference type="InterPro" id="IPR015422">
    <property type="entry name" value="PyrdxlP-dep_Trfase_small"/>
</dbReference>
<protein>
    <submittedName>
        <fullName evidence="5">2-aminoethylphosphonate--pyruvate transaminase</fullName>
    </submittedName>
</protein>
<dbReference type="AlphaFoldDB" id="A0AAV4JSS9"/>
<evidence type="ECO:0000256" key="2">
    <source>
        <dbReference type="ARBA" id="ARBA00022576"/>
    </source>
</evidence>
<dbReference type="SUPFAM" id="SSF53383">
    <property type="entry name" value="PLP-dependent transferases"/>
    <property type="match status" value="2"/>
</dbReference>
<reference evidence="5 6" key="1">
    <citation type="journal article" date="2021" name="Elife">
        <title>Chloroplast acquisition without the gene transfer in kleptoplastic sea slugs, Plakobranchus ocellatus.</title>
        <authorList>
            <person name="Maeda T."/>
            <person name="Takahashi S."/>
            <person name="Yoshida T."/>
            <person name="Shimamura S."/>
            <person name="Takaki Y."/>
            <person name="Nagai Y."/>
            <person name="Toyoda A."/>
            <person name="Suzuki Y."/>
            <person name="Arimoto A."/>
            <person name="Ishii H."/>
            <person name="Satoh N."/>
            <person name="Nishiyama T."/>
            <person name="Hasebe M."/>
            <person name="Maruyama T."/>
            <person name="Minagawa J."/>
            <person name="Obokata J."/>
            <person name="Shigenobu S."/>
        </authorList>
    </citation>
    <scope>NUCLEOTIDE SEQUENCE [LARGE SCALE GENOMIC DNA]</scope>
</reference>
<keyword evidence="2" id="KW-0032">Aminotransferase</keyword>
<comment type="caution">
    <text evidence="5">The sequence shown here is derived from an EMBL/GenBank/DDBJ whole genome shotgun (WGS) entry which is preliminary data.</text>
</comment>
<evidence type="ECO:0000256" key="4">
    <source>
        <dbReference type="ARBA" id="ARBA00022898"/>
    </source>
</evidence>
<name>A0AAV4JSS9_9GAST</name>
<dbReference type="Gene3D" id="3.40.640.10">
    <property type="entry name" value="Type I PLP-dependent aspartate aminotransferase-like (Major domain)"/>
    <property type="match status" value="2"/>
</dbReference>
<dbReference type="Gene3D" id="3.90.1150.10">
    <property type="entry name" value="Aspartate Aminotransferase, domain 1"/>
    <property type="match status" value="1"/>
</dbReference>
<organism evidence="5 6">
    <name type="scientific">Elysia marginata</name>
    <dbReference type="NCBI Taxonomy" id="1093978"/>
    <lineage>
        <taxon>Eukaryota</taxon>
        <taxon>Metazoa</taxon>
        <taxon>Spiralia</taxon>
        <taxon>Lophotrochozoa</taxon>
        <taxon>Mollusca</taxon>
        <taxon>Gastropoda</taxon>
        <taxon>Heterobranchia</taxon>
        <taxon>Euthyneura</taxon>
        <taxon>Panpulmonata</taxon>
        <taxon>Sacoglossa</taxon>
        <taxon>Placobranchoidea</taxon>
        <taxon>Plakobranchidae</taxon>
        <taxon>Elysia</taxon>
    </lineage>
</organism>
<keyword evidence="6" id="KW-1185">Reference proteome</keyword>
<evidence type="ECO:0000256" key="3">
    <source>
        <dbReference type="ARBA" id="ARBA00022679"/>
    </source>
</evidence>
<evidence type="ECO:0000313" key="5">
    <source>
        <dbReference type="EMBL" id="GFS25833.1"/>
    </source>
</evidence>
<dbReference type="InterPro" id="IPR015421">
    <property type="entry name" value="PyrdxlP-dep_Trfase_major"/>
</dbReference>
<dbReference type="PANTHER" id="PTHR42778">
    <property type="entry name" value="2-AMINOETHYLPHOSPHONATE--PYRUVATE TRANSAMINASE"/>
    <property type="match status" value="1"/>
</dbReference>
<comment type="cofactor">
    <cofactor evidence="1">
        <name>pyridoxal 5'-phosphate</name>
        <dbReference type="ChEBI" id="CHEBI:597326"/>
    </cofactor>
</comment>
<evidence type="ECO:0000313" key="6">
    <source>
        <dbReference type="Proteomes" id="UP000762676"/>
    </source>
</evidence>
<dbReference type="EMBL" id="BMAT01010382">
    <property type="protein sequence ID" value="GFS25833.1"/>
    <property type="molecule type" value="Genomic_DNA"/>
</dbReference>
<dbReference type="PANTHER" id="PTHR42778:SF1">
    <property type="entry name" value="2-AMINOETHYLPHOSPHONATE--PYRUVATE TRANSAMINASE"/>
    <property type="match status" value="1"/>
</dbReference>
<sequence>MWCYRRLLKIPWTEKKTNKDIIQMADVGERLLQQLMKRKLRYAGQIMRGSSGPLLQLSLEGKIERKRGQRMRRRNWMDDVKEWSGSTSYGDKKRKAENREEWRDMVANLRTEDGTWIIIIHEKRLYTPGPLKVTLNVKEAMLRDVGSRDNEFIECIKYIRHKLIDIAGVSQNEFCCIPVQGSGTFAVDAAFQTALPKEGAKALVIENGSYGKRMVKIYESAGIEGVPGFAFIIARNSVMAKCKRNSRSLALDLYDQVTQLDKTSQFRFTPPTHSMLAFKRAQEEFEAEGRVDSRSKRYAANRDVLREGMTKLGFKELLDPSVAGCIITSYKYPADPNFNFPEFYNRLNEKGLMTGYKCK</sequence>
<dbReference type="GO" id="GO:0008483">
    <property type="term" value="F:transaminase activity"/>
    <property type="evidence" value="ECO:0007669"/>
    <property type="project" value="UniProtKB-KW"/>
</dbReference>